<feature type="compositionally biased region" description="Polar residues" evidence="1">
    <location>
        <begin position="49"/>
        <end position="66"/>
    </location>
</feature>
<feature type="compositionally biased region" description="Pro residues" evidence="1">
    <location>
        <begin position="155"/>
        <end position="164"/>
    </location>
</feature>
<feature type="region of interest" description="Disordered" evidence="1">
    <location>
        <begin position="143"/>
        <end position="164"/>
    </location>
</feature>
<evidence type="ECO:0000313" key="2">
    <source>
        <dbReference type="EMBL" id="GMI86047.1"/>
    </source>
</evidence>
<organism evidence="2 3">
    <name type="scientific">Hibiscus trionum</name>
    <name type="common">Flower of an hour</name>
    <dbReference type="NCBI Taxonomy" id="183268"/>
    <lineage>
        <taxon>Eukaryota</taxon>
        <taxon>Viridiplantae</taxon>
        <taxon>Streptophyta</taxon>
        <taxon>Embryophyta</taxon>
        <taxon>Tracheophyta</taxon>
        <taxon>Spermatophyta</taxon>
        <taxon>Magnoliopsida</taxon>
        <taxon>eudicotyledons</taxon>
        <taxon>Gunneridae</taxon>
        <taxon>Pentapetalae</taxon>
        <taxon>rosids</taxon>
        <taxon>malvids</taxon>
        <taxon>Malvales</taxon>
        <taxon>Malvaceae</taxon>
        <taxon>Malvoideae</taxon>
        <taxon>Hibiscus</taxon>
    </lineage>
</organism>
<comment type="caution">
    <text evidence="2">The sequence shown here is derived from an EMBL/GenBank/DDBJ whole genome shotgun (WGS) entry which is preliminary data.</text>
</comment>
<dbReference type="EMBL" id="BSYR01000021">
    <property type="protein sequence ID" value="GMI86047.1"/>
    <property type="molecule type" value="Genomic_DNA"/>
</dbReference>
<evidence type="ECO:0000256" key="1">
    <source>
        <dbReference type="SAM" id="MobiDB-lite"/>
    </source>
</evidence>
<feature type="compositionally biased region" description="Basic and acidic residues" evidence="1">
    <location>
        <begin position="76"/>
        <end position="88"/>
    </location>
</feature>
<protein>
    <recommendedName>
        <fullName evidence="4">BZIP domain-containing protein</fullName>
    </recommendedName>
</protein>
<dbReference type="CDD" id="cd14686">
    <property type="entry name" value="bZIP"/>
    <property type="match status" value="1"/>
</dbReference>
<name>A0A9W7HZ38_HIBTR</name>
<dbReference type="AlphaFoldDB" id="A0A9W7HZ38"/>
<reference evidence="2" key="1">
    <citation type="submission" date="2023-05" db="EMBL/GenBank/DDBJ databases">
        <title>Genome and transcriptome analyses reveal genes involved in the formation of fine ridges on petal epidermal cells in Hibiscus trionum.</title>
        <authorList>
            <person name="Koshimizu S."/>
            <person name="Masuda S."/>
            <person name="Ishii T."/>
            <person name="Shirasu K."/>
            <person name="Hoshino A."/>
            <person name="Arita M."/>
        </authorList>
    </citation>
    <scope>NUCLEOTIDE SEQUENCE</scope>
    <source>
        <strain evidence="2">Hamamatsu line</strain>
    </source>
</reference>
<proteinExistence type="predicted"/>
<feature type="region of interest" description="Disordered" evidence="1">
    <location>
        <begin position="47"/>
        <end position="99"/>
    </location>
</feature>
<dbReference type="OrthoDB" id="986765at2759"/>
<dbReference type="Proteomes" id="UP001165190">
    <property type="component" value="Unassembled WGS sequence"/>
</dbReference>
<keyword evidence="3" id="KW-1185">Reference proteome</keyword>
<sequence>MEGYSSAGSTTPFIAEMQDAPLPLYDVDSLTPDEVEKIMMQFRTEYTETHSSQLETSEASFQTETGCSRPKLTPAQRKENKRKSDIKFRQKLKKKGDEQTAEIKRLKVENERLNAENRMLKVHIRLLQLQAAAPVGQDSCITQSTDHQLQHPTVSPQPPPVLLV</sequence>
<evidence type="ECO:0000313" key="3">
    <source>
        <dbReference type="Proteomes" id="UP001165190"/>
    </source>
</evidence>
<feature type="compositionally biased region" description="Polar residues" evidence="1">
    <location>
        <begin position="143"/>
        <end position="154"/>
    </location>
</feature>
<evidence type="ECO:0008006" key="4">
    <source>
        <dbReference type="Google" id="ProtNLM"/>
    </source>
</evidence>
<gene>
    <name evidence="2" type="ORF">HRI_002274000</name>
</gene>
<accession>A0A9W7HZ38</accession>